<name>A0AAV2F5U9_9ROSI</name>
<evidence type="ECO:0000313" key="1">
    <source>
        <dbReference type="EMBL" id="CAL1393618.1"/>
    </source>
</evidence>
<proteinExistence type="predicted"/>
<accession>A0AAV2F5U9</accession>
<evidence type="ECO:0000313" key="2">
    <source>
        <dbReference type="Proteomes" id="UP001497516"/>
    </source>
</evidence>
<dbReference type="EMBL" id="OZ034819">
    <property type="protein sequence ID" value="CAL1393618.1"/>
    <property type="molecule type" value="Genomic_DNA"/>
</dbReference>
<gene>
    <name evidence="1" type="ORF">LTRI10_LOCUS34182</name>
</gene>
<organism evidence="1 2">
    <name type="scientific">Linum trigynum</name>
    <dbReference type="NCBI Taxonomy" id="586398"/>
    <lineage>
        <taxon>Eukaryota</taxon>
        <taxon>Viridiplantae</taxon>
        <taxon>Streptophyta</taxon>
        <taxon>Embryophyta</taxon>
        <taxon>Tracheophyta</taxon>
        <taxon>Spermatophyta</taxon>
        <taxon>Magnoliopsida</taxon>
        <taxon>eudicotyledons</taxon>
        <taxon>Gunneridae</taxon>
        <taxon>Pentapetalae</taxon>
        <taxon>rosids</taxon>
        <taxon>fabids</taxon>
        <taxon>Malpighiales</taxon>
        <taxon>Linaceae</taxon>
        <taxon>Linum</taxon>
    </lineage>
</organism>
<dbReference type="AlphaFoldDB" id="A0AAV2F5U9"/>
<sequence>MAVPRTLKLARRLVRERKQMANDISQTVVKKLKEEKADSILSIFYERAKTSFFFGGTLVSLSCLAYWEGKTTELLTAALLEENLSGKQYGRERLKA</sequence>
<reference evidence="1 2" key="1">
    <citation type="submission" date="2024-04" db="EMBL/GenBank/DDBJ databases">
        <authorList>
            <person name="Fracassetti M."/>
        </authorList>
    </citation>
    <scope>NUCLEOTIDE SEQUENCE [LARGE SCALE GENOMIC DNA]</scope>
</reference>
<keyword evidence="2" id="KW-1185">Reference proteome</keyword>
<protein>
    <submittedName>
        <fullName evidence="1">Uncharacterized protein</fullName>
    </submittedName>
</protein>
<dbReference type="Proteomes" id="UP001497516">
    <property type="component" value="Chromosome 6"/>
</dbReference>